<sequence>MPAHRITSDLPEHPSRNLTLFDNPPTNDHVDAAATLRNPHHTRILSMTIPKTSTTLPMSHPTQTSLHVRRKTFAGDMNAATRSLLLDFEEKVALLESRNKHISVELEATRDALVMEREERQIIYPLPAESPTTPDGQSSDQSAILWERKLRMDILEVLKRVRTQNTVLSRSAREYQGQCESLSSLLDKERGERQRAESEAARLSQVNFKLFEHNKLLVSRDLAFQTMTSSFEPRPPTEFSQSYAIESTSSEDHRCSLRAQLNSATDELHVVKLQLAASQEKRANLAERISSLQRQMIQCVDLSTQALEVERDLRNEISYRASLLSSENAELQDKVRALEEELQSRASLSTPAGKGSLRNRPLRMHRLSNLATSTILKIDLPYAYDSPSTPQSADSTVLLTPDAGPLSATPFVHTDSPTPSPVGISSDLFYSDAHQPLQSSAFTLTGLTPPLYKKDGRNSAILAATLSRKRAPLLSSVWKTECTQSVNVINTCTIDHIVSSSYHVKPHIQPRKQLESKRASAVLAGISFKQSGWEILEPSIVRAPF</sequence>
<evidence type="ECO:0000256" key="1">
    <source>
        <dbReference type="SAM" id="Coils"/>
    </source>
</evidence>
<feature type="coiled-coil region" evidence="1">
    <location>
        <begin position="321"/>
        <end position="348"/>
    </location>
</feature>
<keyword evidence="1" id="KW-0175">Coiled coil</keyword>
<feature type="region of interest" description="Disordered" evidence="2">
    <location>
        <begin position="1"/>
        <end position="24"/>
    </location>
</feature>
<dbReference type="Proteomes" id="UP000218334">
    <property type="component" value="Unassembled WGS sequence"/>
</dbReference>
<feature type="compositionally biased region" description="Basic and acidic residues" evidence="2">
    <location>
        <begin position="1"/>
        <end position="15"/>
    </location>
</feature>
<reference evidence="4" key="1">
    <citation type="journal article" date="2017" name="Nat. Ecol. Evol.">
        <title>Genome expansion and lineage-specific genetic innovations in the forest pathogenic fungi Armillaria.</title>
        <authorList>
            <person name="Sipos G."/>
            <person name="Prasanna A.N."/>
            <person name="Walter M.C."/>
            <person name="O'Connor E."/>
            <person name="Balint B."/>
            <person name="Krizsan K."/>
            <person name="Kiss B."/>
            <person name="Hess J."/>
            <person name="Varga T."/>
            <person name="Slot J."/>
            <person name="Riley R."/>
            <person name="Boka B."/>
            <person name="Rigling D."/>
            <person name="Barry K."/>
            <person name="Lee J."/>
            <person name="Mihaltcheva S."/>
            <person name="LaButti K."/>
            <person name="Lipzen A."/>
            <person name="Waldron R."/>
            <person name="Moloney N.M."/>
            <person name="Sperisen C."/>
            <person name="Kredics L."/>
            <person name="Vagvoelgyi C."/>
            <person name="Patrignani A."/>
            <person name="Fitzpatrick D."/>
            <person name="Nagy I."/>
            <person name="Doyle S."/>
            <person name="Anderson J.B."/>
            <person name="Grigoriev I.V."/>
            <person name="Gueldener U."/>
            <person name="Muensterkoetter M."/>
            <person name="Nagy L.G."/>
        </authorList>
    </citation>
    <scope>NUCLEOTIDE SEQUENCE [LARGE SCALE GENOMIC DNA]</scope>
    <source>
        <strain evidence="4">28-4</strain>
    </source>
</reference>
<accession>A0A2H3C4Z6</accession>
<evidence type="ECO:0000313" key="4">
    <source>
        <dbReference type="Proteomes" id="UP000218334"/>
    </source>
</evidence>
<protein>
    <submittedName>
        <fullName evidence="3">Uncharacterized protein</fullName>
    </submittedName>
</protein>
<evidence type="ECO:0000313" key="3">
    <source>
        <dbReference type="EMBL" id="PBK78135.1"/>
    </source>
</evidence>
<feature type="coiled-coil region" evidence="1">
    <location>
        <begin position="179"/>
        <end position="206"/>
    </location>
</feature>
<organism evidence="3 4">
    <name type="scientific">Armillaria solidipes</name>
    <dbReference type="NCBI Taxonomy" id="1076256"/>
    <lineage>
        <taxon>Eukaryota</taxon>
        <taxon>Fungi</taxon>
        <taxon>Dikarya</taxon>
        <taxon>Basidiomycota</taxon>
        <taxon>Agaricomycotina</taxon>
        <taxon>Agaricomycetes</taxon>
        <taxon>Agaricomycetidae</taxon>
        <taxon>Agaricales</taxon>
        <taxon>Marasmiineae</taxon>
        <taxon>Physalacriaceae</taxon>
        <taxon>Armillaria</taxon>
    </lineage>
</organism>
<dbReference type="EMBL" id="KZ293415">
    <property type="protein sequence ID" value="PBK78135.1"/>
    <property type="molecule type" value="Genomic_DNA"/>
</dbReference>
<name>A0A2H3C4Z6_9AGAR</name>
<keyword evidence="4" id="KW-1185">Reference proteome</keyword>
<evidence type="ECO:0000256" key="2">
    <source>
        <dbReference type="SAM" id="MobiDB-lite"/>
    </source>
</evidence>
<gene>
    <name evidence="3" type="ORF">ARMSODRAFT_946999</name>
</gene>
<proteinExistence type="predicted"/>
<dbReference type="AlphaFoldDB" id="A0A2H3C4Z6"/>